<dbReference type="VEuPathDB" id="FungiDB:BO71DRAFT_320302"/>
<dbReference type="GO" id="GO:0000731">
    <property type="term" value="P:DNA synthesis involved in DNA repair"/>
    <property type="evidence" value="ECO:0007669"/>
    <property type="project" value="InterPro"/>
</dbReference>
<evidence type="ECO:0000313" key="2">
    <source>
        <dbReference type="EMBL" id="PYH96607.1"/>
    </source>
</evidence>
<dbReference type="STRING" id="1448320.A0A319DR99"/>
<organism evidence="2 3">
    <name type="scientific">Aspergillus ellipticus CBS 707.79</name>
    <dbReference type="NCBI Taxonomy" id="1448320"/>
    <lineage>
        <taxon>Eukaryota</taxon>
        <taxon>Fungi</taxon>
        <taxon>Dikarya</taxon>
        <taxon>Ascomycota</taxon>
        <taxon>Pezizomycotina</taxon>
        <taxon>Eurotiomycetes</taxon>
        <taxon>Eurotiomycetidae</taxon>
        <taxon>Eurotiales</taxon>
        <taxon>Aspergillaceae</taxon>
        <taxon>Aspergillus</taxon>
        <taxon>Aspergillus subgen. Circumdati</taxon>
    </lineage>
</organism>
<evidence type="ECO:0008006" key="4">
    <source>
        <dbReference type="Google" id="ProtNLM"/>
    </source>
</evidence>
<feature type="compositionally biased region" description="Basic and acidic residues" evidence="1">
    <location>
        <begin position="42"/>
        <end position="59"/>
    </location>
</feature>
<keyword evidence="3" id="KW-1185">Reference proteome</keyword>
<dbReference type="GO" id="GO:0003887">
    <property type="term" value="F:DNA-directed DNA polymerase activity"/>
    <property type="evidence" value="ECO:0007669"/>
    <property type="project" value="TreeGrafter"/>
</dbReference>
<dbReference type="PANTHER" id="PTHR14303:SF0">
    <property type="entry name" value="DNA POLYMERASE DELTA SUBUNIT 4"/>
    <property type="match status" value="1"/>
</dbReference>
<protein>
    <recommendedName>
        <fullName evidence="4">DNA polymerase delta subunit 4</fullName>
    </recommendedName>
</protein>
<feature type="region of interest" description="Disordered" evidence="1">
    <location>
        <begin position="1"/>
        <end position="129"/>
    </location>
</feature>
<feature type="compositionally biased region" description="Polar residues" evidence="1">
    <location>
        <begin position="16"/>
        <end position="40"/>
    </location>
</feature>
<accession>A0A319DR99</accession>
<dbReference type="GO" id="GO:0006261">
    <property type="term" value="P:DNA-templated DNA replication"/>
    <property type="evidence" value="ECO:0007669"/>
    <property type="project" value="TreeGrafter"/>
</dbReference>
<dbReference type="GO" id="GO:0043625">
    <property type="term" value="C:delta DNA polymerase complex"/>
    <property type="evidence" value="ECO:0007669"/>
    <property type="project" value="TreeGrafter"/>
</dbReference>
<dbReference type="InterPro" id="IPR007218">
    <property type="entry name" value="DNA_pol_delta_4"/>
</dbReference>
<dbReference type="OrthoDB" id="337486at2759"/>
<sequence>MPPARRRAGNTAATRSNQSTLSFGSQSRVTKPSVTRSTRSQKAKDLESINTSKLEKPSVDDVSEPQQASVTPIEPSDPDVADLAVKEQARTEVPQPLSEDDEKASKTTERQLQQYWKKEEAKRRGPRVHQGDLTLHEQILRHFDLSSQYGPCIGIARLQRWRRARMLDLNPPMEVLAVLLKQDGDIKQTAYIDELLS</sequence>
<name>A0A319DR99_9EURO</name>
<reference evidence="2 3" key="1">
    <citation type="submission" date="2018-02" db="EMBL/GenBank/DDBJ databases">
        <title>The genomes of Aspergillus section Nigri reveals drivers in fungal speciation.</title>
        <authorList>
            <consortium name="DOE Joint Genome Institute"/>
            <person name="Vesth T.C."/>
            <person name="Nybo J."/>
            <person name="Theobald S."/>
            <person name="Brandl J."/>
            <person name="Frisvad J.C."/>
            <person name="Nielsen K.F."/>
            <person name="Lyhne E.K."/>
            <person name="Kogle M.E."/>
            <person name="Kuo A."/>
            <person name="Riley R."/>
            <person name="Clum A."/>
            <person name="Nolan M."/>
            <person name="Lipzen A."/>
            <person name="Salamov A."/>
            <person name="Henrissat B."/>
            <person name="Wiebenga A."/>
            <person name="De vries R.P."/>
            <person name="Grigoriev I.V."/>
            <person name="Mortensen U.H."/>
            <person name="Andersen M.R."/>
            <person name="Baker S.E."/>
        </authorList>
    </citation>
    <scope>NUCLEOTIDE SEQUENCE [LARGE SCALE GENOMIC DNA]</scope>
    <source>
        <strain evidence="2 3">CBS 707.79</strain>
    </source>
</reference>
<dbReference type="EMBL" id="KZ825835">
    <property type="protein sequence ID" value="PYH96607.1"/>
    <property type="molecule type" value="Genomic_DNA"/>
</dbReference>
<dbReference type="Pfam" id="PF04081">
    <property type="entry name" value="DNA_pol_delta_4"/>
    <property type="match status" value="1"/>
</dbReference>
<evidence type="ECO:0000313" key="3">
    <source>
        <dbReference type="Proteomes" id="UP000247810"/>
    </source>
</evidence>
<gene>
    <name evidence="2" type="ORF">BO71DRAFT_320302</name>
</gene>
<dbReference type="AlphaFoldDB" id="A0A319DR99"/>
<proteinExistence type="predicted"/>
<evidence type="ECO:0000256" key="1">
    <source>
        <dbReference type="SAM" id="MobiDB-lite"/>
    </source>
</evidence>
<dbReference type="Proteomes" id="UP000247810">
    <property type="component" value="Unassembled WGS sequence"/>
</dbReference>
<dbReference type="PANTHER" id="PTHR14303">
    <property type="entry name" value="DNA POLYMERASE DELTA SUBUNIT 4"/>
    <property type="match status" value="1"/>
</dbReference>